<dbReference type="InterPro" id="IPR051531">
    <property type="entry name" value="N-acetyltransferase"/>
</dbReference>
<dbReference type="Proteomes" id="UP000886800">
    <property type="component" value="Unassembled WGS sequence"/>
</dbReference>
<sequence>MIQLETPRLLLRPFVPEDLAALRQTLGDPQVMYAWEHGFSDEEVAGWISRSRRRYAQEGMGYLAAVERQTGELVGSIGLAREQLPGEVAVCLGYILRRDRWGRGLAREGAAACLDYAFRELGEPQVAADIRPENLASIRVAQALGMEPEGLFDKWYRGRPLPHRIYRLTAAAYQARQRKEGTFDENF</sequence>
<dbReference type="PROSITE" id="PS51186">
    <property type="entry name" value="GNAT"/>
    <property type="match status" value="1"/>
</dbReference>
<reference evidence="2" key="2">
    <citation type="submission" date="2021-04" db="EMBL/GenBank/DDBJ databases">
        <authorList>
            <person name="Gilroy R."/>
        </authorList>
    </citation>
    <scope>NUCLEOTIDE SEQUENCE</scope>
    <source>
        <strain evidence="2">CHK188-5543</strain>
    </source>
</reference>
<dbReference type="InterPro" id="IPR016181">
    <property type="entry name" value="Acyl_CoA_acyltransferase"/>
</dbReference>
<dbReference type="Pfam" id="PF13302">
    <property type="entry name" value="Acetyltransf_3"/>
    <property type="match status" value="1"/>
</dbReference>
<evidence type="ECO:0000259" key="1">
    <source>
        <dbReference type="PROSITE" id="PS51186"/>
    </source>
</evidence>
<name>A0A9D2B6K9_9FIRM</name>
<protein>
    <submittedName>
        <fullName evidence="2">GNAT family N-acetyltransferase</fullName>
    </submittedName>
</protein>
<organism evidence="2 3">
    <name type="scientific">Candidatus Anaerotruncus excrementipullorum</name>
    <dbReference type="NCBI Taxonomy" id="2838465"/>
    <lineage>
        <taxon>Bacteria</taxon>
        <taxon>Bacillati</taxon>
        <taxon>Bacillota</taxon>
        <taxon>Clostridia</taxon>
        <taxon>Eubacteriales</taxon>
        <taxon>Oscillospiraceae</taxon>
        <taxon>Anaerotruncus</taxon>
    </lineage>
</organism>
<comment type="caution">
    <text evidence="2">The sequence shown here is derived from an EMBL/GenBank/DDBJ whole genome shotgun (WGS) entry which is preliminary data.</text>
</comment>
<evidence type="ECO:0000313" key="3">
    <source>
        <dbReference type="Proteomes" id="UP000886800"/>
    </source>
</evidence>
<dbReference type="InterPro" id="IPR000182">
    <property type="entry name" value="GNAT_dom"/>
</dbReference>
<feature type="domain" description="N-acetyltransferase" evidence="1">
    <location>
        <begin position="9"/>
        <end position="171"/>
    </location>
</feature>
<proteinExistence type="predicted"/>
<dbReference type="PANTHER" id="PTHR43792">
    <property type="entry name" value="GNAT FAMILY, PUTATIVE (AFU_ORTHOLOGUE AFUA_3G00765)-RELATED-RELATED"/>
    <property type="match status" value="1"/>
</dbReference>
<dbReference type="SUPFAM" id="SSF55729">
    <property type="entry name" value="Acyl-CoA N-acyltransferases (Nat)"/>
    <property type="match status" value="1"/>
</dbReference>
<gene>
    <name evidence="2" type="ORF">H9736_01565</name>
</gene>
<reference evidence="2" key="1">
    <citation type="journal article" date="2021" name="PeerJ">
        <title>Extensive microbial diversity within the chicken gut microbiome revealed by metagenomics and culture.</title>
        <authorList>
            <person name="Gilroy R."/>
            <person name="Ravi A."/>
            <person name="Getino M."/>
            <person name="Pursley I."/>
            <person name="Horton D.L."/>
            <person name="Alikhan N.F."/>
            <person name="Baker D."/>
            <person name="Gharbi K."/>
            <person name="Hall N."/>
            <person name="Watson M."/>
            <person name="Adriaenssens E.M."/>
            <person name="Foster-Nyarko E."/>
            <person name="Jarju S."/>
            <person name="Secka A."/>
            <person name="Antonio M."/>
            <person name="Oren A."/>
            <person name="Chaudhuri R.R."/>
            <person name="La Ragione R."/>
            <person name="Hildebrand F."/>
            <person name="Pallen M.J."/>
        </authorList>
    </citation>
    <scope>NUCLEOTIDE SEQUENCE</scope>
    <source>
        <strain evidence="2">CHK188-5543</strain>
    </source>
</reference>
<dbReference type="PANTHER" id="PTHR43792:SF1">
    <property type="entry name" value="N-ACETYLTRANSFERASE DOMAIN-CONTAINING PROTEIN"/>
    <property type="match status" value="1"/>
</dbReference>
<dbReference type="EMBL" id="DXES01000033">
    <property type="protein sequence ID" value="HIX64916.1"/>
    <property type="molecule type" value="Genomic_DNA"/>
</dbReference>
<dbReference type="Gene3D" id="3.40.630.30">
    <property type="match status" value="1"/>
</dbReference>
<dbReference type="AlphaFoldDB" id="A0A9D2B6K9"/>
<evidence type="ECO:0000313" key="2">
    <source>
        <dbReference type="EMBL" id="HIX64916.1"/>
    </source>
</evidence>
<accession>A0A9D2B6K9</accession>
<dbReference type="GO" id="GO:0016747">
    <property type="term" value="F:acyltransferase activity, transferring groups other than amino-acyl groups"/>
    <property type="evidence" value="ECO:0007669"/>
    <property type="project" value="InterPro"/>
</dbReference>